<feature type="transmembrane region" description="Helical" evidence="1">
    <location>
        <begin position="6"/>
        <end position="26"/>
    </location>
</feature>
<feature type="transmembrane region" description="Helical" evidence="1">
    <location>
        <begin position="129"/>
        <end position="153"/>
    </location>
</feature>
<dbReference type="OrthoDB" id="9815686at2"/>
<keyword evidence="1" id="KW-0472">Membrane</keyword>
<dbReference type="RefSeq" id="WP_094408498.1">
    <property type="nucleotide sequence ID" value="NZ_BMJZ01000004.1"/>
</dbReference>
<keyword evidence="1" id="KW-0812">Transmembrane</keyword>
<evidence type="ECO:0000256" key="1">
    <source>
        <dbReference type="SAM" id="Phobius"/>
    </source>
</evidence>
<keyword evidence="3" id="KW-1185">Reference proteome</keyword>
<name>A0A255XR07_9PROT</name>
<reference evidence="2 3" key="1">
    <citation type="submission" date="2017-07" db="EMBL/GenBank/DDBJ databases">
        <title>Elstera cyanobacteriorum sp. nov., a novel bacterium isolated from cyanobacterial aggregates in a eutrophic lake.</title>
        <authorList>
            <person name="Cai H."/>
        </authorList>
    </citation>
    <scope>NUCLEOTIDE SEQUENCE [LARGE SCALE GENOMIC DNA]</scope>
    <source>
        <strain evidence="2 3">TH019</strain>
    </source>
</reference>
<dbReference type="EMBL" id="NOXS01000031">
    <property type="protein sequence ID" value="OYQ19393.1"/>
    <property type="molecule type" value="Genomic_DNA"/>
</dbReference>
<evidence type="ECO:0008006" key="4">
    <source>
        <dbReference type="Google" id="ProtNLM"/>
    </source>
</evidence>
<accession>A0A255XR07</accession>
<evidence type="ECO:0000313" key="3">
    <source>
        <dbReference type="Proteomes" id="UP000216361"/>
    </source>
</evidence>
<proteinExistence type="predicted"/>
<protein>
    <recommendedName>
        <fullName evidence="4">DUF2306 domain-containing protein</fullName>
    </recommendedName>
</protein>
<dbReference type="AlphaFoldDB" id="A0A255XR07"/>
<comment type="caution">
    <text evidence="2">The sequence shown here is derived from an EMBL/GenBank/DDBJ whole genome shotgun (WGS) entry which is preliminary data.</text>
</comment>
<feature type="transmembrane region" description="Helical" evidence="1">
    <location>
        <begin position="38"/>
        <end position="58"/>
    </location>
</feature>
<dbReference type="Proteomes" id="UP000216361">
    <property type="component" value="Unassembled WGS sequence"/>
</dbReference>
<sequence>MPLDPLSLHIAASLLALICGGILYLIPGKGNAWHRRFGILAAAGLLGTGISGFFLRGLTGGWSFLHILSAVTVMSVIGGLACLVAWRRTRNGVWLLRHYRAMSGAYSGLLVALGLRVLPMILGGDTRTWLIPGLIVLLIVTQTSVSLAERFYWRPRLTRRG</sequence>
<feature type="transmembrane region" description="Helical" evidence="1">
    <location>
        <begin position="106"/>
        <end position="123"/>
    </location>
</feature>
<keyword evidence="1" id="KW-1133">Transmembrane helix</keyword>
<feature type="transmembrane region" description="Helical" evidence="1">
    <location>
        <begin position="64"/>
        <end position="86"/>
    </location>
</feature>
<evidence type="ECO:0000313" key="2">
    <source>
        <dbReference type="EMBL" id="OYQ19393.1"/>
    </source>
</evidence>
<gene>
    <name evidence="2" type="ORF">CHR90_08185</name>
</gene>
<organism evidence="2 3">
    <name type="scientific">Elstera cyanobacteriorum</name>
    <dbReference type="NCBI Taxonomy" id="2022747"/>
    <lineage>
        <taxon>Bacteria</taxon>
        <taxon>Pseudomonadati</taxon>
        <taxon>Pseudomonadota</taxon>
        <taxon>Alphaproteobacteria</taxon>
        <taxon>Rhodospirillales</taxon>
        <taxon>Rhodospirillaceae</taxon>
        <taxon>Elstera</taxon>
    </lineage>
</organism>